<comment type="caution">
    <text evidence="7">The sequence shown here is derived from an EMBL/GenBank/DDBJ whole genome shotgun (WGS) entry which is preliminary data.</text>
</comment>
<dbReference type="RefSeq" id="WP_379089460.1">
    <property type="nucleotide sequence ID" value="NZ_JBHTJO010000001.1"/>
</dbReference>
<dbReference type="InterPro" id="IPR036188">
    <property type="entry name" value="FAD/NAD-bd_sf"/>
</dbReference>
<organism evidence="7 8">
    <name type="scientific">Methyloligella solikamskensis</name>
    <dbReference type="NCBI Taxonomy" id="1177756"/>
    <lineage>
        <taxon>Bacteria</taxon>
        <taxon>Pseudomonadati</taxon>
        <taxon>Pseudomonadota</taxon>
        <taxon>Alphaproteobacteria</taxon>
        <taxon>Hyphomicrobiales</taxon>
        <taxon>Hyphomicrobiaceae</taxon>
        <taxon>Methyloligella</taxon>
    </lineage>
</organism>
<dbReference type="Gene3D" id="3.30.9.10">
    <property type="entry name" value="D-Amino Acid Oxidase, subunit A, domain 2"/>
    <property type="match status" value="1"/>
</dbReference>
<evidence type="ECO:0000256" key="1">
    <source>
        <dbReference type="ARBA" id="ARBA00001974"/>
    </source>
</evidence>
<dbReference type="InterPro" id="IPR006076">
    <property type="entry name" value="FAD-dep_OxRdtase"/>
</dbReference>
<name>A0ABW3JC67_9HYPH</name>
<keyword evidence="3" id="KW-0274">FAD</keyword>
<reference evidence="8" key="1">
    <citation type="journal article" date="2019" name="Int. J. Syst. Evol. Microbiol.">
        <title>The Global Catalogue of Microorganisms (GCM) 10K type strain sequencing project: providing services to taxonomists for standard genome sequencing and annotation.</title>
        <authorList>
            <consortium name="The Broad Institute Genomics Platform"/>
            <consortium name="The Broad Institute Genome Sequencing Center for Infectious Disease"/>
            <person name="Wu L."/>
            <person name="Ma J."/>
        </authorList>
    </citation>
    <scope>NUCLEOTIDE SEQUENCE [LARGE SCALE GENOMIC DNA]</scope>
    <source>
        <strain evidence="8">CCUG 61697</strain>
    </source>
</reference>
<gene>
    <name evidence="7" type="ORF">ACFQ2F_10145</name>
</gene>
<evidence type="ECO:0000313" key="8">
    <source>
        <dbReference type="Proteomes" id="UP001597102"/>
    </source>
</evidence>
<evidence type="ECO:0000313" key="7">
    <source>
        <dbReference type="EMBL" id="MFD0987455.1"/>
    </source>
</evidence>
<keyword evidence="4" id="KW-0560">Oxidoreductase</keyword>
<evidence type="ECO:0000256" key="3">
    <source>
        <dbReference type="ARBA" id="ARBA00022827"/>
    </source>
</evidence>
<evidence type="ECO:0000256" key="5">
    <source>
        <dbReference type="ARBA" id="ARBA00037941"/>
    </source>
</evidence>
<comment type="similarity">
    <text evidence="5">Belongs to the L2HGDH family.</text>
</comment>
<dbReference type="PANTHER" id="PTHR43104:SF4">
    <property type="entry name" value="L-2-HYDROXYGLUTARATE DEHYDROGENASE, MITOCHONDRIAL"/>
    <property type="match status" value="1"/>
</dbReference>
<sequence length="379" mass="41272">MTPDVDTIVIGGGVVGLAIGRALADAGGEVLLLERHDSVGSEASSRNSEVIHAGLYYPPTSLRAHLCVDGRRKLYAYAEERGVPYRRCGKLVVATSAAEIPNLKMLKVNATRSGVDELLELTGHEVRAMEPDVHCVAALLSPSSGIIDSHAYMAALEGDLTEKRGQVVLNTQVDRVNRRGDFYEIETSEGGRPYSVTCRRVVIAAGLDSSRLARGLYYPRDYDVPRTYPAKGHYFAYSGANPFNHLIYPMPSGAWLGVHATLDLGDRLRFGPDNQWVDRVDYNFDEEGGARQQRFEQAIRLYWPNLPEGSLHPDYVGIRAKIYPEGAPAADFRIDGPETHGLPGLVSLFGIESPGLTSSLAIAEHVKGLLEQGANGPAY</sequence>
<comment type="cofactor">
    <cofactor evidence="1">
        <name>FAD</name>
        <dbReference type="ChEBI" id="CHEBI:57692"/>
    </cofactor>
</comment>
<dbReference type="SUPFAM" id="SSF51905">
    <property type="entry name" value="FAD/NAD(P)-binding domain"/>
    <property type="match status" value="1"/>
</dbReference>
<dbReference type="Proteomes" id="UP001597102">
    <property type="component" value="Unassembled WGS sequence"/>
</dbReference>
<dbReference type="Gene3D" id="3.50.50.60">
    <property type="entry name" value="FAD/NAD(P)-binding domain"/>
    <property type="match status" value="1"/>
</dbReference>
<evidence type="ECO:0000256" key="2">
    <source>
        <dbReference type="ARBA" id="ARBA00022630"/>
    </source>
</evidence>
<dbReference type="EMBL" id="JBHTJO010000001">
    <property type="protein sequence ID" value="MFD0987455.1"/>
    <property type="molecule type" value="Genomic_DNA"/>
</dbReference>
<keyword evidence="2" id="KW-0285">Flavoprotein</keyword>
<protein>
    <submittedName>
        <fullName evidence="7">NAD(P)/FAD-dependent oxidoreductase</fullName>
    </submittedName>
</protein>
<evidence type="ECO:0000259" key="6">
    <source>
        <dbReference type="Pfam" id="PF01266"/>
    </source>
</evidence>
<feature type="domain" description="FAD dependent oxidoreductase" evidence="6">
    <location>
        <begin position="6"/>
        <end position="366"/>
    </location>
</feature>
<dbReference type="Pfam" id="PF01266">
    <property type="entry name" value="DAO"/>
    <property type="match status" value="1"/>
</dbReference>
<proteinExistence type="inferred from homology"/>
<accession>A0ABW3JC67</accession>
<dbReference type="PANTHER" id="PTHR43104">
    <property type="entry name" value="L-2-HYDROXYGLUTARATE DEHYDROGENASE, MITOCHONDRIAL"/>
    <property type="match status" value="1"/>
</dbReference>
<keyword evidence="8" id="KW-1185">Reference proteome</keyword>
<evidence type="ECO:0000256" key="4">
    <source>
        <dbReference type="ARBA" id="ARBA00023002"/>
    </source>
</evidence>